<gene>
    <name evidence="1" type="ORF">PAMC26577_29880</name>
</gene>
<name>A0A242MG53_CABSO</name>
<reference evidence="1 2" key="1">
    <citation type="submission" date="2017-03" db="EMBL/GenBank/DDBJ databases">
        <title>Genome analysis of strain PAMC 26577.</title>
        <authorList>
            <person name="Oh H.-M."/>
            <person name="Yang J.-A."/>
        </authorList>
    </citation>
    <scope>NUCLEOTIDE SEQUENCE [LARGE SCALE GENOMIC DNA]</scope>
    <source>
        <strain evidence="1 2">PAMC 26577</strain>
    </source>
</reference>
<dbReference type="Proteomes" id="UP000195221">
    <property type="component" value="Unassembled WGS sequence"/>
</dbReference>
<accession>A0A242MG53</accession>
<dbReference type="AlphaFoldDB" id="A0A242MG53"/>
<comment type="caution">
    <text evidence="1">The sequence shown here is derived from an EMBL/GenBank/DDBJ whole genome shotgun (WGS) entry which is preliminary data.</text>
</comment>
<sequence>MQRLTWRHLDGNRHESMPVPPFAAAAPVVASELRESPIL</sequence>
<proteinExistence type="predicted"/>
<protein>
    <submittedName>
        <fullName evidence="1">Uncharacterized protein</fullName>
    </submittedName>
</protein>
<dbReference type="EMBL" id="NBTZ01000112">
    <property type="protein sequence ID" value="OTP69938.1"/>
    <property type="molecule type" value="Genomic_DNA"/>
</dbReference>
<organism evidence="1 2">
    <name type="scientific">Caballeronia sordidicola</name>
    <name type="common">Burkholderia sordidicola</name>
    <dbReference type="NCBI Taxonomy" id="196367"/>
    <lineage>
        <taxon>Bacteria</taxon>
        <taxon>Pseudomonadati</taxon>
        <taxon>Pseudomonadota</taxon>
        <taxon>Betaproteobacteria</taxon>
        <taxon>Burkholderiales</taxon>
        <taxon>Burkholderiaceae</taxon>
        <taxon>Caballeronia</taxon>
    </lineage>
</organism>
<evidence type="ECO:0000313" key="1">
    <source>
        <dbReference type="EMBL" id="OTP69938.1"/>
    </source>
</evidence>
<evidence type="ECO:0000313" key="2">
    <source>
        <dbReference type="Proteomes" id="UP000195221"/>
    </source>
</evidence>